<feature type="compositionally biased region" description="Low complexity" evidence="1">
    <location>
        <begin position="60"/>
        <end position="74"/>
    </location>
</feature>
<evidence type="ECO:0000313" key="2">
    <source>
        <dbReference type="EMBL" id="CAK0808085.1"/>
    </source>
</evidence>
<keyword evidence="3" id="KW-1185">Reference proteome</keyword>
<feature type="compositionally biased region" description="Basic and acidic residues" evidence="1">
    <location>
        <begin position="110"/>
        <end position="120"/>
    </location>
</feature>
<feature type="region of interest" description="Disordered" evidence="1">
    <location>
        <begin position="40"/>
        <end position="120"/>
    </location>
</feature>
<name>A0ABN9QSK4_9DINO</name>
<comment type="caution">
    <text evidence="2">The sequence shown here is derived from an EMBL/GenBank/DDBJ whole genome shotgun (WGS) entry which is preliminary data.</text>
</comment>
<evidence type="ECO:0000313" key="3">
    <source>
        <dbReference type="Proteomes" id="UP001189429"/>
    </source>
</evidence>
<proteinExistence type="predicted"/>
<evidence type="ECO:0000256" key="1">
    <source>
        <dbReference type="SAM" id="MobiDB-lite"/>
    </source>
</evidence>
<reference evidence="2" key="1">
    <citation type="submission" date="2023-10" db="EMBL/GenBank/DDBJ databases">
        <authorList>
            <person name="Chen Y."/>
            <person name="Shah S."/>
            <person name="Dougan E. K."/>
            <person name="Thang M."/>
            <person name="Chan C."/>
        </authorList>
    </citation>
    <scope>NUCLEOTIDE SEQUENCE [LARGE SCALE GENOMIC DNA]</scope>
</reference>
<organism evidence="2 3">
    <name type="scientific">Prorocentrum cordatum</name>
    <dbReference type="NCBI Taxonomy" id="2364126"/>
    <lineage>
        <taxon>Eukaryota</taxon>
        <taxon>Sar</taxon>
        <taxon>Alveolata</taxon>
        <taxon>Dinophyceae</taxon>
        <taxon>Prorocentrales</taxon>
        <taxon>Prorocentraceae</taxon>
        <taxon>Prorocentrum</taxon>
    </lineage>
</organism>
<protein>
    <submittedName>
        <fullName evidence="2">Uncharacterized protein</fullName>
    </submittedName>
</protein>
<dbReference type="Proteomes" id="UP001189429">
    <property type="component" value="Unassembled WGS sequence"/>
</dbReference>
<accession>A0ABN9QSK4</accession>
<feature type="region of interest" description="Disordered" evidence="1">
    <location>
        <begin position="1"/>
        <end position="25"/>
    </location>
</feature>
<gene>
    <name evidence="2" type="ORF">PCOR1329_LOCUS13777</name>
</gene>
<sequence length="120" mass="12944">MRKRISRPGEDGGTSASRCPSWCPLFVRRGRGGREALALRAEDPMTPHAPSTARARAGRGEAWQGAEEQAAAPEKALRRAARSQERAERTSGPATFHEWAATAAAPTGEQSEHAARYPPQ</sequence>
<dbReference type="EMBL" id="CAUYUJ010004088">
    <property type="protein sequence ID" value="CAK0808085.1"/>
    <property type="molecule type" value="Genomic_DNA"/>
</dbReference>